<keyword evidence="3" id="KW-1133">Transmembrane helix</keyword>
<feature type="region of interest" description="Disordered" evidence="5">
    <location>
        <begin position="1459"/>
        <end position="1501"/>
    </location>
</feature>
<organism evidence="7 8">
    <name type="scientific">Flavobacterium cerinum</name>
    <dbReference type="NCBI Taxonomy" id="2502784"/>
    <lineage>
        <taxon>Bacteria</taxon>
        <taxon>Pseudomonadati</taxon>
        <taxon>Bacteroidota</taxon>
        <taxon>Flavobacteriia</taxon>
        <taxon>Flavobacteriales</taxon>
        <taxon>Flavobacteriaceae</taxon>
        <taxon>Flavobacterium</taxon>
    </lineage>
</organism>
<comment type="subcellular location">
    <subcellularLocation>
        <location evidence="1">Membrane</location>
        <topology evidence="1">Single-pass membrane protein</topology>
    </subcellularLocation>
</comment>
<evidence type="ECO:0000256" key="5">
    <source>
        <dbReference type="SAM" id="MobiDB-lite"/>
    </source>
</evidence>
<evidence type="ECO:0000256" key="3">
    <source>
        <dbReference type="ARBA" id="ARBA00022989"/>
    </source>
</evidence>
<evidence type="ECO:0000313" key="7">
    <source>
        <dbReference type="EMBL" id="RWX01472.1"/>
    </source>
</evidence>
<evidence type="ECO:0000259" key="6">
    <source>
        <dbReference type="Pfam" id="PF04357"/>
    </source>
</evidence>
<evidence type="ECO:0000256" key="4">
    <source>
        <dbReference type="ARBA" id="ARBA00023136"/>
    </source>
</evidence>
<reference evidence="7 8" key="1">
    <citation type="submission" date="2019-01" db="EMBL/GenBank/DDBJ databases">
        <title>Flavobacterium sp. nov.,isolated from freshwater.</title>
        <authorList>
            <person name="Zhang R."/>
            <person name="Du Z.-J."/>
        </authorList>
    </citation>
    <scope>NUCLEOTIDE SEQUENCE [LARGE SCALE GENOMIC DNA]</scope>
    <source>
        <strain evidence="7 8">1E403</strain>
    </source>
</reference>
<dbReference type="GO" id="GO:0005886">
    <property type="term" value="C:plasma membrane"/>
    <property type="evidence" value="ECO:0007669"/>
    <property type="project" value="InterPro"/>
</dbReference>
<dbReference type="EMBL" id="SBII01000003">
    <property type="protein sequence ID" value="RWX01472.1"/>
    <property type="molecule type" value="Genomic_DNA"/>
</dbReference>
<dbReference type="InterPro" id="IPR007452">
    <property type="entry name" value="TamB_C"/>
</dbReference>
<dbReference type="OrthoDB" id="680700at2"/>
<accession>A0A444HCR7</accession>
<keyword evidence="8" id="KW-1185">Reference proteome</keyword>
<name>A0A444HCR7_9FLAO</name>
<feature type="domain" description="Translocation and assembly module TamB C-terminal" evidence="6">
    <location>
        <begin position="1014"/>
        <end position="1440"/>
    </location>
</feature>
<keyword evidence="4" id="KW-0472">Membrane</keyword>
<proteinExistence type="predicted"/>
<protein>
    <submittedName>
        <fullName evidence="7">Translocation/assembly module TamB</fullName>
    </submittedName>
</protein>
<gene>
    <name evidence="7" type="ORF">EPI11_05815</name>
</gene>
<dbReference type="Proteomes" id="UP000287527">
    <property type="component" value="Unassembled WGS sequence"/>
</dbReference>
<dbReference type="GO" id="GO:0009306">
    <property type="term" value="P:protein secretion"/>
    <property type="evidence" value="ECO:0007669"/>
    <property type="project" value="InterPro"/>
</dbReference>
<keyword evidence="2" id="KW-0812">Transmembrane</keyword>
<sequence length="1501" mass="168660">MSSIKKFKKIVIRTIIVIIVFFLLLGIALSLPIVQTSIAKYATEKLNKDFGINLQIEKVAVSVFGGVKLKGLLILDHHNDTLIAANRLQTNILNIRGFADSKLKFGSIKADHLNFHMKTYKGEKTSNLDVFVKAFDNGKPGSGKFRLKSSDLIVTNGRFRLTNENAVTARILDFKKLNGELKNFYIKGSDITADIRKLSLLDHRGLFVQNLKAQFSYNKKNIKLHALELVTAESALKGDVKLTYGKGDMKDFVNRVDFDFLVDRATVSSNELNYFYNEFGKDQKFYLSTRLKGPLNDFVLHDLKLLDANESEIIGSINFRHLFDKQGPGFYMNANFDRVTSNYSNLKGIMPRILGKSLPVLLEKFGRIDLVGDVVLTKTDLTTKAYVMSELGEAEADISVKDYNKPNTASYLGTIDLQGFNLGKLTDNKMFGLATLRINVDGKGFNQKSLNTVVKGDVTQFALNNYNYKNITIDGQLKWPYFNGKLNSNDPNLRMSFDGLLDMSNNKRDYDFHAKIDYADLHMLNFMKKDTLAIFKGDILFDARGNTLNDLAGKLQISSLSYQNNKDSYYFEDFLIESSFDEENVRTITVDSKDIIEGSVRGIYDSKEIVKLFENALGSLYTNYSPHKVKKGQFLDFNFIIYNKIIEVLVPEVVVGDNTTLKGRINADKGEFVVAFDSPNIATFDNYFSNIQIDVNNKNPLYNAYVSMDSIRMKNYKITDFNLVNVTQNDTLYLRSEFKGGEKAKDFFNLNLYHTIDQDNKSVVGFKKSEINFKDYLWYINENDTRENKIVFNKKLTDFTIDKITMSHNDQMVELMGVLRGKDYKDVKLTFNDVDLHKITPTIDSLSFGGRLNGEVSLKQNMQEFQPASSLTIDSLKLNKFNLGDLSLQVTGDNSFRKFNVNTSLSKDDEENFYANGAVEIVDKQTLLSIDAGFSNFDISPLSTFLKSVFPEIRGKASGRAAIVGNVKNPEIDGRLYLKQGGLKVGYLNTDYNFEENAVIDLTEENIFFRNNELTDTKYKTKGRLHGNVKHKMFKNWELEDLTIESDRLLVLDTKDSDDAMYYGTAFIKGKAVIDGPTSSLLITVDAKSEKGTDIKILLNNTSAAGGSANFIHFLSPKEKENKLKGIVQESSRTYKGLEMKFELDVTPDAKLEVVIDKNTGHSLIAKGNGTLLLDINTMGKFNMWGDFSVLDGQYNFKYGGLFDKKFTVKRGGAINWEGDPTRARLNIEAVYKTQANPSVLLESPTFNRSIPIEVGILLNGTINNPEPDFSINFPGVSSVLKADLEYRLSDMSTRQTQALSLLSTGSFISPNNANTAVYGSLFERANSLFNDLFADEDGKVKVGFNYVQADKNPYVETTSQVGLTLSSQINERITVNGQLGVPVGGLNESVIVGNVAVEMRLNDDGTLKGRVFNRENDINFLGEGIGYTQGIGLTYEVDFDTLRELMQKIFNKTKAANVDTTGNDIPDSDLSPEFIKFAESRNKKKTNPKQKEPEKIPETD</sequence>
<evidence type="ECO:0000313" key="8">
    <source>
        <dbReference type="Proteomes" id="UP000287527"/>
    </source>
</evidence>
<dbReference type="Pfam" id="PF04357">
    <property type="entry name" value="TamB"/>
    <property type="match status" value="1"/>
</dbReference>
<evidence type="ECO:0000256" key="2">
    <source>
        <dbReference type="ARBA" id="ARBA00022692"/>
    </source>
</evidence>
<evidence type="ECO:0000256" key="1">
    <source>
        <dbReference type="ARBA" id="ARBA00004167"/>
    </source>
</evidence>
<feature type="compositionally biased region" description="Basic and acidic residues" evidence="5">
    <location>
        <begin position="1490"/>
        <end position="1501"/>
    </location>
</feature>
<comment type="caution">
    <text evidence="7">The sequence shown here is derived from an EMBL/GenBank/DDBJ whole genome shotgun (WGS) entry which is preliminary data.</text>
</comment>